<evidence type="ECO:0000313" key="9">
    <source>
        <dbReference type="EMBL" id="MCC2177110.1"/>
    </source>
</evidence>
<reference evidence="9 10" key="1">
    <citation type="submission" date="2021-10" db="EMBL/GenBank/DDBJ databases">
        <title>Anaerobic single-cell dispensing facilitates the cultivation of human gut bacteria.</title>
        <authorList>
            <person name="Afrizal A."/>
        </authorList>
    </citation>
    <scope>NUCLEOTIDE SEQUENCE [LARGE SCALE GENOMIC DNA]</scope>
    <source>
        <strain evidence="9 10">CLA-AA-H270</strain>
    </source>
</reference>
<sequence>MQREHISIPKLIAYVLFSVIIFALQTGTFGGMRIFGSAVDLLPALVTAAALLGGPAEAAVVGLTVGICYDLSFTGVDGLYPLFFLLFGYAAGKLCQRLLTRNYISMLILTAFECVLLGLLRYLFSLMHAGASFLIVLRQLAVGTVLTCLFCFIVYLPLRRLSGKSRKRSR</sequence>
<dbReference type="EMBL" id="JAJEPX010000022">
    <property type="protein sequence ID" value="MCC2177110.1"/>
    <property type="molecule type" value="Genomic_DNA"/>
</dbReference>
<evidence type="ECO:0000256" key="5">
    <source>
        <dbReference type="ARBA" id="ARBA00022960"/>
    </source>
</evidence>
<keyword evidence="6 8" id="KW-1133">Transmembrane helix</keyword>
<dbReference type="Proteomes" id="UP001298753">
    <property type="component" value="Unassembled WGS sequence"/>
</dbReference>
<dbReference type="AlphaFoldDB" id="A0AAW4VW81"/>
<comment type="subcellular location">
    <subcellularLocation>
        <location evidence="1">Cell membrane</location>
        <topology evidence="1">Multi-pass membrane protein</topology>
    </subcellularLocation>
</comment>
<name>A0AAW4VW81_9FIRM</name>
<feature type="transmembrane region" description="Helical" evidence="8">
    <location>
        <begin position="103"/>
        <end position="124"/>
    </location>
</feature>
<evidence type="ECO:0000313" key="10">
    <source>
        <dbReference type="Proteomes" id="UP001298753"/>
    </source>
</evidence>
<protein>
    <submittedName>
        <fullName evidence="9">Rod shape-determining protein MreD</fullName>
    </submittedName>
</protein>
<feature type="transmembrane region" description="Helical" evidence="8">
    <location>
        <begin position="136"/>
        <end position="158"/>
    </location>
</feature>
<keyword evidence="10" id="KW-1185">Reference proteome</keyword>
<proteinExistence type="inferred from homology"/>
<evidence type="ECO:0000256" key="4">
    <source>
        <dbReference type="ARBA" id="ARBA00022692"/>
    </source>
</evidence>
<feature type="transmembrane region" description="Helical" evidence="8">
    <location>
        <begin position="12"/>
        <end position="32"/>
    </location>
</feature>
<evidence type="ECO:0000256" key="1">
    <source>
        <dbReference type="ARBA" id="ARBA00004651"/>
    </source>
</evidence>
<keyword evidence="4 8" id="KW-0812">Transmembrane</keyword>
<evidence type="ECO:0000256" key="3">
    <source>
        <dbReference type="ARBA" id="ARBA00022475"/>
    </source>
</evidence>
<gene>
    <name evidence="9" type="primary">mreD</name>
    <name evidence="9" type="ORF">LKD22_08220</name>
</gene>
<dbReference type="NCBIfam" id="TIGR03426">
    <property type="entry name" value="shape_MreD"/>
    <property type="match status" value="1"/>
</dbReference>
<dbReference type="GO" id="GO:0005886">
    <property type="term" value="C:plasma membrane"/>
    <property type="evidence" value="ECO:0007669"/>
    <property type="project" value="UniProtKB-SubCell"/>
</dbReference>
<keyword evidence="3" id="KW-1003">Cell membrane</keyword>
<evidence type="ECO:0000256" key="6">
    <source>
        <dbReference type="ARBA" id="ARBA00022989"/>
    </source>
</evidence>
<organism evidence="9 10">
    <name type="scientific">Agathobaculum butyriciproducens</name>
    <dbReference type="NCBI Taxonomy" id="1628085"/>
    <lineage>
        <taxon>Bacteria</taxon>
        <taxon>Bacillati</taxon>
        <taxon>Bacillota</taxon>
        <taxon>Clostridia</taxon>
        <taxon>Eubacteriales</taxon>
        <taxon>Butyricicoccaceae</taxon>
        <taxon>Agathobaculum</taxon>
    </lineage>
</organism>
<feature type="transmembrane region" description="Helical" evidence="8">
    <location>
        <begin position="71"/>
        <end position="91"/>
    </location>
</feature>
<keyword evidence="5" id="KW-0133">Cell shape</keyword>
<dbReference type="GeneID" id="98660547"/>
<comment type="similarity">
    <text evidence="2">Belongs to the MreD family.</text>
</comment>
<dbReference type="InterPro" id="IPR007227">
    <property type="entry name" value="Cell_shape_determining_MreD"/>
</dbReference>
<dbReference type="GO" id="GO:0008360">
    <property type="term" value="P:regulation of cell shape"/>
    <property type="evidence" value="ECO:0007669"/>
    <property type="project" value="UniProtKB-KW"/>
</dbReference>
<evidence type="ECO:0000256" key="7">
    <source>
        <dbReference type="ARBA" id="ARBA00023136"/>
    </source>
</evidence>
<dbReference type="Pfam" id="PF04093">
    <property type="entry name" value="MreD"/>
    <property type="match status" value="1"/>
</dbReference>
<comment type="caution">
    <text evidence="9">The sequence shown here is derived from an EMBL/GenBank/DDBJ whole genome shotgun (WGS) entry which is preliminary data.</text>
</comment>
<dbReference type="RefSeq" id="WP_117751348.1">
    <property type="nucleotide sequence ID" value="NZ_DBFBDK010000014.1"/>
</dbReference>
<evidence type="ECO:0000256" key="2">
    <source>
        <dbReference type="ARBA" id="ARBA00007776"/>
    </source>
</evidence>
<keyword evidence="7 8" id="KW-0472">Membrane</keyword>
<accession>A0AAW4VW81</accession>
<evidence type="ECO:0000256" key="8">
    <source>
        <dbReference type="SAM" id="Phobius"/>
    </source>
</evidence>